<keyword evidence="2" id="KW-1185">Reference proteome</keyword>
<name>A0A2P5CIM0_PARAD</name>
<protein>
    <submittedName>
        <fullName evidence="1">Uncharacterized protein</fullName>
    </submittedName>
</protein>
<dbReference type="Proteomes" id="UP000237105">
    <property type="component" value="Unassembled WGS sequence"/>
</dbReference>
<evidence type="ECO:0000313" key="2">
    <source>
        <dbReference type="Proteomes" id="UP000237105"/>
    </source>
</evidence>
<dbReference type="EMBL" id="JXTB01000126">
    <property type="protein sequence ID" value="PON60897.1"/>
    <property type="molecule type" value="Genomic_DNA"/>
</dbReference>
<reference evidence="2" key="1">
    <citation type="submission" date="2016-06" db="EMBL/GenBank/DDBJ databases">
        <title>Parallel loss of symbiosis genes in relatives of nitrogen-fixing non-legume Parasponia.</title>
        <authorList>
            <person name="Van Velzen R."/>
            <person name="Holmer R."/>
            <person name="Bu F."/>
            <person name="Rutten L."/>
            <person name="Van Zeijl A."/>
            <person name="Liu W."/>
            <person name="Santuari L."/>
            <person name="Cao Q."/>
            <person name="Sharma T."/>
            <person name="Shen D."/>
            <person name="Roswanjaya Y."/>
            <person name="Wardhani T."/>
            <person name="Kalhor M.S."/>
            <person name="Jansen J."/>
            <person name="Van den Hoogen J."/>
            <person name="Gungor B."/>
            <person name="Hartog M."/>
            <person name="Hontelez J."/>
            <person name="Verver J."/>
            <person name="Yang W.-C."/>
            <person name="Schijlen E."/>
            <person name="Repin R."/>
            <person name="Schilthuizen M."/>
            <person name="Schranz E."/>
            <person name="Heidstra R."/>
            <person name="Miyata K."/>
            <person name="Fedorova E."/>
            <person name="Kohlen W."/>
            <person name="Bisseling T."/>
            <person name="Smit S."/>
            <person name="Geurts R."/>
        </authorList>
    </citation>
    <scope>NUCLEOTIDE SEQUENCE [LARGE SCALE GENOMIC DNA]</scope>
    <source>
        <strain evidence="2">cv. WU1-14</strain>
    </source>
</reference>
<sequence length="166" mass="18657">MRVSVEFRRYAIAILCYPCANLLERVAFDEANATSPVLFHHETLQQELTEDHASAKTPTLTFSLSLKPSAAPHCLSLSHTLTVSYSLSLTVESPTADRLHSRPVSRSHSHCLIVSHTHCRVAECRVPTEAPEDVNEGATYDVLKWWNNNECKLLVLAPLLVMYLRF</sequence>
<comment type="caution">
    <text evidence="1">The sequence shown here is derived from an EMBL/GenBank/DDBJ whole genome shotgun (WGS) entry which is preliminary data.</text>
</comment>
<dbReference type="AlphaFoldDB" id="A0A2P5CIM0"/>
<organism evidence="1 2">
    <name type="scientific">Parasponia andersonii</name>
    <name type="common">Sponia andersonii</name>
    <dbReference type="NCBI Taxonomy" id="3476"/>
    <lineage>
        <taxon>Eukaryota</taxon>
        <taxon>Viridiplantae</taxon>
        <taxon>Streptophyta</taxon>
        <taxon>Embryophyta</taxon>
        <taxon>Tracheophyta</taxon>
        <taxon>Spermatophyta</taxon>
        <taxon>Magnoliopsida</taxon>
        <taxon>eudicotyledons</taxon>
        <taxon>Gunneridae</taxon>
        <taxon>Pentapetalae</taxon>
        <taxon>rosids</taxon>
        <taxon>fabids</taxon>
        <taxon>Rosales</taxon>
        <taxon>Cannabaceae</taxon>
        <taxon>Parasponia</taxon>
    </lineage>
</organism>
<proteinExistence type="predicted"/>
<evidence type="ECO:0000313" key="1">
    <source>
        <dbReference type="EMBL" id="PON60897.1"/>
    </source>
</evidence>
<gene>
    <name evidence="1" type="ORF">PanWU01x14_150260</name>
</gene>
<accession>A0A2P5CIM0</accession>